<gene>
    <name evidence="1" type="ORF">A464_734</name>
</gene>
<dbReference type="EMBL" id="CP006608">
    <property type="protein sequence ID" value="AGR57920.1"/>
    <property type="molecule type" value="Genomic_DNA"/>
</dbReference>
<reference evidence="1 2" key="1">
    <citation type="submission" date="2013-07" db="EMBL/GenBank/DDBJ databases">
        <title>Genome sequence of Salmonella bongori N268-08 - a rare clinical isolate.</title>
        <authorList>
            <person name="Marti R."/>
            <person name="Hagens S."/>
            <person name="Loessner M.J."/>
            <person name="Klumpp J."/>
        </authorList>
    </citation>
    <scope>NUCLEOTIDE SEQUENCE [LARGE SCALE GENOMIC DNA]</scope>
    <source>
        <strain evidence="1 2">N268-08</strain>
    </source>
</reference>
<dbReference type="KEGG" id="sbz:A464_734"/>
<name>S5N606_SALBN</name>
<evidence type="ECO:0000313" key="2">
    <source>
        <dbReference type="Proteomes" id="UP000015042"/>
    </source>
</evidence>
<evidence type="ECO:0000313" key="1">
    <source>
        <dbReference type="EMBL" id="AGR57920.1"/>
    </source>
</evidence>
<accession>S5N606</accession>
<protein>
    <submittedName>
        <fullName evidence="1">Uncharacterized protein</fullName>
    </submittedName>
</protein>
<dbReference type="PATRIC" id="fig|1197719.3.peg.733"/>
<dbReference type="AlphaFoldDB" id="S5N606"/>
<dbReference type="HOGENOM" id="CLU_3296099_0_0_6"/>
<dbReference type="Proteomes" id="UP000015042">
    <property type="component" value="Chromosome"/>
</dbReference>
<proteinExistence type="predicted"/>
<organism evidence="1 2">
    <name type="scientific">Salmonella bongori N268-08</name>
    <dbReference type="NCBI Taxonomy" id="1197719"/>
    <lineage>
        <taxon>Bacteria</taxon>
        <taxon>Pseudomonadati</taxon>
        <taxon>Pseudomonadota</taxon>
        <taxon>Gammaproteobacteria</taxon>
        <taxon>Enterobacterales</taxon>
        <taxon>Enterobacteriaceae</taxon>
        <taxon>Salmonella</taxon>
    </lineage>
</organism>
<sequence length="40" mass="4726">MARPFQARFQIKGVIMLKCVDLPSDSGWRFVSKLKCKRFH</sequence>